<evidence type="ECO:0000313" key="4">
    <source>
        <dbReference type="Proteomes" id="UP000003963"/>
    </source>
</evidence>
<dbReference type="AlphaFoldDB" id="D9WSI0"/>
<organism evidence="3 4">
    <name type="scientific">Streptomyces himastatinicus ATCC 53653</name>
    <dbReference type="NCBI Taxonomy" id="457427"/>
    <lineage>
        <taxon>Bacteria</taxon>
        <taxon>Bacillati</taxon>
        <taxon>Actinomycetota</taxon>
        <taxon>Actinomycetes</taxon>
        <taxon>Kitasatosporales</taxon>
        <taxon>Streptomycetaceae</taxon>
        <taxon>Streptomyces</taxon>
        <taxon>Streptomyces violaceusniger group</taxon>
    </lineage>
</organism>
<feature type="domain" description="Alginate lyase 2" evidence="2">
    <location>
        <begin position="56"/>
        <end position="205"/>
    </location>
</feature>
<dbReference type="PROSITE" id="PS51318">
    <property type="entry name" value="TAT"/>
    <property type="match status" value="1"/>
</dbReference>
<gene>
    <name evidence="3" type="ORF">SSOG_01833</name>
</gene>
<dbReference type="Proteomes" id="UP000003963">
    <property type="component" value="Unassembled WGS sequence"/>
</dbReference>
<protein>
    <submittedName>
        <fullName evidence="3">Citrate-binding protein</fullName>
    </submittedName>
</protein>
<dbReference type="SUPFAM" id="SSF49899">
    <property type="entry name" value="Concanavalin A-like lectins/glucanases"/>
    <property type="match status" value="1"/>
</dbReference>
<name>D9WSI0_9ACTN</name>
<dbReference type="STRING" id="457427.SSOG_01833"/>
<dbReference type="EMBL" id="GG657754">
    <property type="protein sequence ID" value="EFL22121.1"/>
    <property type="molecule type" value="Genomic_DNA"/>
</dbReference>
<accession>D9WSI0</accession>
<feature type="chain" id="PRO_5003131427" evidence="1">
    <location>
        <begin position="32"/>
        <end position="219"/>
    </location>
</feature>
<feature type="signal peptide" evidence="1">
    <location>
        <begin position="1"/>
        <end position="31"/>
    </location>
</feature>
<evidence type="ECO:0000256" key="1">
    <source>
        <dbReference type="SAM" id="SignalP"/>
    </source>
</evidence>
<dbReference type="InterPro" id="IPR014895">
    <property type="entry name" value="Alginate_lyase_2"/>
</dbReference>
<proteinExistence type="predicted"/>
<evidence type="ECO:0000313" key="3">
    <source>
        <dbReference type="EMBL" id="EFL22121.1"/>
    </source>
</evidence>
<dbReference type="PANTHER" id="PTHR33681:SF4">
    <property type="entry name" value="OS12G0171100 PROTEIN"/>
    <property type="match status" value="1"/>
</dbReference>
<dbReference type="InterPro" id="IPR013320">
    <property type="entry name" value="ConA-like_dom_sf"/>
</dbReference>
<dbReference type="InterPro" id="IPR006311">
    <property type="entry name" value="TAT_signal"/>
</dbReference>
<dbReference type="Pfam" id="PF08787">
    <property type="entry name" value="Alginate_lyase2"/>
    <property type="match status" value="1"/>
</dbReference>
<dbReference type="PANTHER" id="PTHR33681">
    <property type="entry name" value="BINDING PROTEIN, PUTATIVE, EXPRESSED-RELATED"/>
    <property type="match status" value="1"/>
</dbReference>
<dbReference type="Gene3D" id="2.60.120.200">
    <property type="match status" value="1"/>
</dbReference>
<reference evidence="3 4" key="1">
    <citation type="submission" date="2009-02" db="EMBL/GenBank/DDBJ databases">
        <title>Annotation of Streptomyces hygroscopicus strain ATCC 53653.</title>
        <authorList>
            <consortium name="The Broad Institute Genome Sequencing Platform"/>
            <consortium name="Broad Institute Microbial Sequencing Center"/>
            <person name="Fischbach M."/>
            <person name="Godfrey P."/>
            <person name="Ward D."/>
            <person name="Young S."/>
            <person name="Zeng Q."/>
            <person name="Koehrsen M."/>
            <person name="Alvarado L."/>
            <person name="Berlin A.M."/>
            <person name="Bochicchio J."/>
            <person name="Borenstein D."/>
            <person name="Chapman S.B."/>
            <person name="Chen Z."/>
            <person name="Engels R."/>
            <person name="Freedman E."/>
            <person name="Gellesch M."/>
            <person name="Goldberg J."/>
            <person name="Griggs A."/>
            <person name="Gujja S."/>
            <person name="Heilman E.R."/>
            <person name="Heiman D.I."/>
            <person name="Hepburn T.A."/>
            <person name="Howarth C."/>
            <person name="Jen D."/>
            <person name="Larson L."/>
            <person name="Lewis B."/>
            <person name="Mehta T."/>
            <person name="Park D."/>
            <person name="Pearson M."/>
            <person name="Richards J."/>
            <person name="Roberts A."/>
            <person name="Saif S."/>
            <person name="Shea T.D."/>
            <person name="Shenoy N."/>
            <person name="Sisk P."/>
            <person name="Stolte C."/>
            <person name="Sykes S.N."/>
            <person name="Thomson T."/>
            <person name="Walk T."/>
            <person name="White J."/>
            <person name="Yandava C."/>
            <person name="Straight P."/>
            <person name="Clardy J."/>
            <person name="Hung D."/>
            <person name="Kolter R."/>
            <person name="Mekalanos J."/>
            <person name="Walker S."/>
            <person name="Walsh C.T."/>
            <person name="Wieland-Brown L.C."/>
            <person name="Haas B."/>
            <person name="Nusbaum C."/>
            <person name="Birren B."/>
        </authorList>
    </citation>
    <scope>NUCLEOTIDE SEQUENCE [LARGE SCALE GENOMIC DNA]</scope>
    <source>
        <strain evidence="3 4">ATCC 53653</strain>
    </source>
</reference>
<keyword evidence="4" id="KW-1185">Reference proteome</keyword>
<dbReference type="HOGENOM" id="CLU_078650_1_0_11"/>
<evidence type="ECO:0000259" key="2">
    <source>
        <dbReference type="Pfam" id="PF08787"/>
    </source>
</evidence>
<sequence>MDMRRRTLLGGAAATGLGLTGVGLSAAPAQASPIGSGWTEINPGYSVHQPPGATRHTYDSSTGEHHFWVYDSDPSTFPGQDSGPRSELRFKNDYTSGQAQFECDMTVKSSAHRVCVFQVFGAATQATAFMALAMNNNSLAYYGKTDQVIYRPIYDTTLRLNVVHDTTARAVHVFVNREFQVSYADHGAGTHYFKCGLYGRDGMSARSDCYVRNVHLYRK</sequence>
<keyword evidence="1" id="KW-0732">Signal</keyword>